<evidence type="ECO:0000256" key="1">
    <source>
        <dbReference type="ARBA" id="ARBA00022741"/>
    </source>
</evidence>
<dbReference type="RefSeq" id="WP_273174157.1">
    <property type="nucleotide sequence ID" value="NZ_JAAXZR010000025.1"/>
</dbReference>
<reference evidence="7" key="2">
    <citation type="submission" date="2020-01" db="EMBL/GenBank/DDBJ databases">
        <authorList>
            <person name="Campanaro S."/>
        </authorList>
    </citation>
    <scope>NUCLEOTIDE SEQUENCE</scope>
    <source>
        <strain evidence="7">AS01afH2WH_6</strain>
    </source>
</reference>
<comment type="caution">
    <text evidence="7">The sequence shown here is derived from an EMBL/GenBank/DDBJ whole genome shotgun (WGS) entry which is preliminary data.</text>
</comment>
<evidence type="ECO:0000256" key="3">
    <source>
        <dbReference type="ARBA" id="ARBA00023054"/>
    </source>
</evidence>
<evidence type="ECO:0000256" key="4">
    <source>
        <dbReference type="RuleBase" id="RU003651"/>
    </source>
</evidence>
<dbReference type="GO" id="GO:0005524">
    <property type="term" value="F:ATP binding"/>
    <property type="evidence" value="ECO:0007669"/>
    <property type="project" value="UniProtKB-KW"/>
</dbReference>
<evidence type="ECO:0000259" key="6">
    <source>
        <dbReference type="SMART" id="SM00382"/>
    </source>
</evidence>
<dbReference type="Gene3D" id="3.40.50.300">
    <property type="entry name" value="P-loop containing nucleotide triphosphate hydrolases"/>
    <property type="match status" value="1"/>
</dbReference>
<dbReference type="Gene3D" id="2.40.50.140">
    <property type="entry name" value="Nucleic acid-binding proteins"/>
    <property type="match status" value="2"/>
</dbReference>
<organism evidence="7 8">
    <name type="scientific">Bifidobacterium crudilactis</name>
    <dbReference type="NCBI Taxonomy" id="327277"/>
    <lineage>
        <taxon>Bacteria</taxon>
        <taxon>Bacillati</taxon>
        <taxon>Actinomycetota</taxon>
        <taxon>Actinomycetes</taxon>
        <taxon>Bifidobacteriales</taxon>
        <taxon>Bifidobacteriaceae</taxon>
        <taxon>Bifidobacterium</taxon>
    </lineage>
</organism>
<accession>A0A971CZW7</accession>
<dbReference type="InterPro" id="IPR032501">
    <property type="entry name" value="Prot_ATP_ID_OB_2nd"/>
</dbReference>
<dbReference type="InterPro" id="IPR003960">
    <property type="entry name" value="ATPase_AAA_CS"/>
</dbReference>
<keyword evidence="7" id="KW-0647">Proteasome</keyword>
<dbReference type="PANTHER" id="PTHR23077">
    <property type="entry name" value="AAA-FAMILY ATPASE"/>
    <property type="match status" value="1"/>
</dbReference>
<protein>
    <submittedName>
        <fullName evidence="7">Proteasome ATPase</fullName>
    </submittedName>
</protein>
<dbReference type="AlphaFoldDB" id="A0A971CZW7"/>
<dbReference type="NCBIfam" id="TIGR03689">
    <property type="entry name" value="pup_AAA"/>
    <property type="match status" value="1"/>
</dbReference>
<dbReference type="GO" id="GO:0019941">
    <property type="term" value="P:modification-dependent protein catabolic process"/>
    <property type="evidence" value="ECO:0007669"/>
    <property type="project" value="InterPro"/>
</dbReference>
<dbReference type="Proteomes" id="UP000767327">
    <property type="component" value="Unassembled WGS sequence"/>
</dbReference>
<gene>
    <name evidence="7" type="primary">arc</name>
    <name evidence="7" type="ORF">GXW98_07465</name>
</gene>
<evidence type="ECO:0000313" key="7">
    <source>
        <dbReference type="EMBL" id="NLT80103.1"/>
    </source>
</evidence>
<dbReference type="InterPro" id="IPR027417">
    <property type="entry name" value="P-loop_NTPase"/>
</dbReference>
<dbReference type="InterPro" id="IPR003959">
    <property type="entry name" value="ATPase_AAA_core"/>
</dbReference>
<dbReference type="InterPro" id="IPR003593">
    <property type="entry name" value="AAA+_ATPase"/>
</dbReference>
<proteinExistence type="inferred from homology"/>
<dbReference type="GO" id="GO:0000502">
    <property type="term" value="C:proteasome complex"/>
    <property type="evidence" value="ECO:0007669"/>
    <property type="project" value="UniProtKB-KW"/>
</dbReference>
<reference evidence="7" key="1">
    <citation type="journal article" date="2020" name="Biotechnol. Biofuels">
        <title>New insights from the biogas microbiome by comprehensive genome-resolved metagenomics of nearly 1600 species originating from multiple anaerobic digesters.</title>
        <authorList>
            <person name="Campanaro S."/>
            <person name="Treu L."/>
            <person name="Rodriguez-R L.M."/>
            <person name="Kovalovszki A."/>
            <person name="Ziels R.M."/>
            <person name="Maus I."/>
            <person name="Zhu X."/>
            <person name="Kougias P.G."/>
            <person name="Basile A."/>
            <person name="Luo G."/>
            <person name="Schluter A."/>
            <person name="Konstantinidis K.T."/>
            <person name="Angelidaki I."/>
        </authorList>
    </citation>
    <scope>NUCLEOTIDE SEQUENCE</scope>
    <source>
        <strain evidence="7">AS01afH2WH_6</strain>
    </source>
</reference>
<dbReference type="Pfam" id="PF16450">
    <property type="entry name" value="Prot_ATP_ID_OB_C"/>
    <property type="match status" value="1"/>
</dbReference>
<feature type="domain" description="AAA+ ATPase" evidence="6">
    <location>
        <begin position="250"/>
        <end position="398"/>
    </location>
</feature>
<feature type="region of interest" description="Disordered" evidence="5">
    <location>
        <begin position="1"/>
        <end position="25"/>
    </location>
</feature>
<dbReference type="InterPro" id="IPR041626">
    <property type="entry name" value="Prot_ATP_ID_OB_N"/>
</dbReference>
<evidence type="ECO:0000256" key="5">
    <source>
        <dbReference type="SAM" id="MobiDB-lite"/>
    </source>
</evidence>
<name>A0A971CZW7_9BIFI</name>
<dbReference type="EMBL" id="JAAXZR010000025">
    <property type="protein sequence ID" value="NLT80103.1"/>
    <property type="molecule type" value="Genomic_DNA"/>
</dbReference>
<comment type="similarity">
    <text evidence="4">Belongs to the AAA ATPase family.</text>
</comment>
<keyword evidence="1 4" id="KW-0547">Nucleotide-binding</keyword>
<dbReference type="SUPFAM" id="SSF52540">
    <property type="entry name" value="P-loop containing nucleoside triphosphate hydrolases"/>
    <property type="match status" value="1"/>
</dbReference>
<dbReference type="InterPro" id="IPR050168">
    <property type="entry name" value="AAA_ATPase_domain"/>
</dbReference>
<dbReference type="Pfam" id="PF17758">
    <property type="entry name" value="Prot_ATP_ID_OB_N"/>
    <property type="match status" value="1"/>
</dbReference>
<evidence type="ECO:0000256" key="2">
    <source>
        <dbReference type="ARBA" id="ARBA00022840"/>
    </source>
</evidence>
<dbReference type="InterPro" id="IPR022482">
    <property type="entry name" value="Proteasome_ATPase"/>
</dbReference>
<keyword evidence="3" id="KW-0175">Coiled coil</keyword>
<dbReference type="SMART" id="SM00382">
    <property type="entry name" value="AAA"/>
    <property type="match status" value="1"/>
</dbReference>
<feature type="compositionally biased region" description="Basic and acidic residues" evidence="5">
    <location>
        <begin position="7"/>
        <end position="25"/>
    </location>
</feature>
<keyword evidence="2 4" id="KW-0067">ATP-binding</keyword>
<sequence>MSLEAVQVEHGKAATESRVDLDLRDSQRRAQELQELLDSSREKNHALAKALTRAGHELGKAKSQLMQQTQPPMSFAVLLGIDGVRTDDQGVNHANAEVISGSRRMIVPVSSMVDAARLHSGQVVLLNESLVLVQIRDAPIAGVVRSVQERIDERRLMVADSSGASTVVTCADGVLTDSLKVSDRVILDDSLHIALGLLPAEDDDDLVLEETPDVTFTDIGGLDEQIERIRDAVQLPFQHRALFERYSLRPPKGILLYGPPGNGKTMIAKAVANSLAEGSGVGSGVFLSVKGPELLNKFVGESERLIRGIFKRARERASIGVPVIVFIDEMDSLLRTRGTGVSSDVETTIVPQFLAELDGVESLDNVMVIGASNRVDMIDPAVLRPGRLDVKIRVDRPNGEQAEGILRHYLTDDLPIGGAEHADTLVTKVVESIYTRQEARHICDVCDDQGQWTSMYFGDLVSGAMLKNIVDRAKTKAVKASIECGADIALDQSMFAQAIDDEFLETADSVCDADPSQWSRVTGLGEGRVLRIVPVAGNSRRAPVNRITDREAVEGQMGEAAVPLSQESREETI</sequence>
<dbReference type="PANTHER" id="PTHR23077:SF144">
    <property type="entry name" value="PROTEASOME-ASSOCIATED ATPASE"/>
    <property type="match status" value="1"/>
</dbReference>
<dbReference type="PROSITE" id="PS00674">
    <property type="entry name" value="AAA"/>
    <property type="match status" value="1"/>
</dbReference>
<dbReference type="Gene3D" id="1.10.8.60">
    <property type="match status" value="1"/>
</dbReference>
<dbReference type="GO" id="GO:0016887">
    <property type="term" value="F:ATP hydrolysis activity"/>
    <property type="evidence" value="ECO:0007669"/>
    <property type="project" value="InterPro"/>
</dbReference>
<dbReference type="GO" id="GO:0010498">
    <property type="term" value="P:proteasomal protein catabolic process"/>
    <property type="evidence" value="ECO:0007669"/>
    <property type="project" value="InterPro"/>
</dbReference>
<evidence type="ECO:0000313" key="8">
    <source>
        <dbReference type="Proteomes" id="UP000767327"/>
    </source>
</evidence>
<dbReference type="Pfam" id="PF00004">
    <property type="entry name" value="AAA"/>
    <property type="match status" value="1"/>
</dbReference>
<dbReference type="InterPro" id="IPR012340">
    <property type="entry name" value="NA-bd_OB-fold"/>
</dbReference>
<dbReference type="FunFam" id="3.40.50.300:FF:001025">
    <property type="entry name" value="ATPase family, AAA domain-containing 2B"/>
    <property type="match status" value="1"/>
</dbReference>